<protein>
    <recommendedName>
        <fullName evidence="3">DUF4384 domain-containing protein</fullName>
    </recommendedName>
</protein>
<proteinExistence type="predicted"/>
<organism evidence="1 2">
    <name type="scientific">Hymenobacter koreensis</name>
    <dbReference type="NCBI Taxonomy" id="1084523"/>
    <lineage>
        <taxon>Bacteria</taxon>
        <taxon>Pseudomonadati</taxon>
        <taxon>Bacteroidota</taxon>
        <taxon>Cytophagia</taxon>
        <taxon>Cytophagales</taxon>
        <taxon>Hymenobacteraceae</taxon>
        <taxon>Hymenobacter</taxon>
    </lineage>
</organism>
<dbReference type="Proteomes" id="UP001500454">
    <property type="component" value="Unassembled WGS sequence"/>
</dbReference>
<evidence type="ECO:0000313" key="1">
    <source>
        <dbReference type="EMBL" id="GAA4371566.1"/>
    </source>
</evidence>
<evidence type="ECO:0008006" key="3">
    <source>
        <dbReference type="Google" id="ProtNLM"/>
    </source>
</evidence>
<accession>A0ABP8ITC5</accession>
<sequence>MATDGVKIIDSDHAHDVYHTFMDLYDQGLPVDEIKASVRQQQMGDDDFYDELFITAYALALWETGNLTAQETEEVKLAIDRQAFVKYLRDEEQAPNDAAERQRVLNRFWAKINQPNPRIRKRKNYKPQTKFIFNEGDVLAFQMPEDGTYRATILLLISQNRGRCIYYFAFPTYSSTRKPTLDDIVAGEIMGRVYAPPNFPEYRLGFDVTGIGHKHLRAIADQFECIGHLKINPIAQCLGSQAGATNFENFTSFWSSDVDARNDFFDFLPKKQAIAKTALTHPGNVFPIHKLL</sequence>
<name>A0ABP8ITC5_9BACT</name>
<gene>
    <name evidence="1" type="ORF">GCM10023186_00110</name>
</gene>
<dbReference type="RefSeq" id="WP_345220235.1">
    <property type="nucleotide sequence ID" value="NZ_BAABHA010000001.1"/>
</dbReference>
<dbReference type="EMBL" id="BAABHA010000001">
    <property type="protein sequence ID" value="GAA4371566.1"/>
    <property type="molecule type" value="Genomic_DNA"/>
</dbReference>
<keyword evidence="2" id="KW-1185">Reference proteome</keyword>
<comment type="caution">
    <text evidence="1">The sequence shown here is derived from an EMBL/GenBank/DDBJ whole genome shotgun (WGS) entry which is preliminary data.</text>
</comment>
<evidence type="ECO:0000313" key="2">
    <source>
        <dbReference type="Proteomes" id="UP001500454"/>
    </source>
</evidence>
<reference evidence="2" key="1">
    <citation type="journal article" date="2019" name="Int. J. Syst. Evol. Microbiol.">
        <title>The Global Catalogue of Microorganisms (GCM) 10K type strain sequencing project: providing services to taxonomists for standard genome sequencing and annotation.</title>
        <authorList>
            <consortium name="The Broad Institute Genomics Platform"/>
            <consortium name="The Broad Institute Genome Sequencing Center for Infectious Disease"/>
            <person name="Wu L."/>
            <person name="Ma J."/>
        </authorList>
    </citation>
    <scope>NUCLEOTIDE SEQUENCE [LARGE SCALE GENOMIC DNA]</scope>
    <source>
        <strain evidence="2">JCM 17924</strain>
    </source>
</reference>